<feature type="chain" id="PRO_5003186789" evidence="4">
    <location>
        <begin position="20"/>
        <end position="677"/>
    </location>
</feature>
<dbReference type="GO" id="GO:0046813">
    <property type="term" value="P:receptor-mediated virion attachment to host cell"/>
    <property type="evidence" value="ECO:0007669"/>
    <property type="project" value="TreeGrafter"/>
</dbReference>
<feature type="repeat" description="TPR" evidence="3">
    <location>
        <begin position="600"/>
        <end position="633"/>
    </location>
</feature>
<dbReference type="Pfam" id="PF13181">
    <property type="entry name" value="TPR_8"/>
    <property type="match status" value="1"/>
</dbReference>
<reference evidence="5 6" key="2">
    <citation type="journal article" date="2011" name="Stand. Genomic Sci.">
        <title>Complete genome sequence of Paludibacter propionicigenes type strain (WB4).</title>
        <authorList>
            <person name="Gronow S."/>
            <person name="Munk C."/>
            <person name="Lapidus A."/>
            <person name="Nolan M."/>
            <person name="Lucas S."/>
            <person name="Hammon N."/>
            <person name="Deshpande S."/>
            <person name="Cheng J.F."/>
            <person name="Tapia R."/>
            <person name="Han C."/>
            <person name="Goodwin L."/>
            <person name="Pitluck S."/>
            <person name="Liolios K."/>
            <person name="Ivanova N."/>
            <person name="Mavromatis K."/>
            <person name="Mikhailova N."/>
            <person name="Pati A."/>
            <person name="Chen A."/>
            <person name="Palaniappan K."/>
            <person name="Land M."/>
            <person name="Hauser L."/>
            <person name="Chang Y.J."/>
            <person name="Jeffries C.D."/>
            <person name="Brambilla E."/>
            <person name="Rohde M."/>
            <person name="Goker M."/>
            <person name="Detter J.C."/>
            <person name="Woyke T."/>
            <person name="Bristow J."/>
            <person name="Eisen J.A."/>
            <person name="Markowitz V."/>
            <person name="Hugenholtz P."/>
            <person name="Kyrpides N.C."/>
            <person name="Klenk H.P."/>
        </authorList>
    </citation>
    <scope>NUCLEOTIDE SEQUENCE [LARGE SCALE GENOMIC DNA]</scope>
    <source>
        <strain evidence="6">DSM 17365 / JCM 13257 / WB4</strain>
    </source>
</reference>
<evidence type="ECO:0000256" key="3">
    <source>
        <dbReference type="PROSITE-ProRule" id="PRU00339"/>
    </source>
</evidence>
<dbReference type="EMBL" id="CP002345">
    <property type="protein sequence ID" value="ADQ78760.1"/>
    <property type="molecule type" value="Genomic_DNA"/>
</dbReference>
<dbReference type="PANTHER" id="PTHR44858:SF1">
    <property type="entry name" value="UDP-N-ACETYLGLUCOSAMINE--PEPTIDE N-ACETYLGLUCOSAMINYLTRANSFERASE SPINDLY-RELATED"/>
    <property type="match status" value="1"/>
</dbReference>
<dbReference type="KEGG" id="ppn:Palpr_0604"/>
<feature type="signal peptide" evidence="4">
    <location>
        <begin position="1"/>
        <end position="19"/>
    </location>
</feature>
<gene>
    <name evidence="5" type="ordered locus">Palpr_0604</name>
</gene>
<dbReference type="AlphaFoldDB" id="E4T216"/>
<keyword evidence="4" id="KW-0732">Signal</keyword>
<proteinExistence type="predicted"/>
<dbReference type="RefSeq" id="WP_013444129.1">
    <property type="nucleotide sequence ID" value="NC_014734.1"/>
</dbReference>
<dbReference type="InterPro" id="IPR011990">
    <property type="entry name" value="TPR-like_helical_dom_sf"/>
</dbReference>
<evidence type="ECO:0000256" key="2">
    <source>
        <dbReference type="ARBA" id="ARBA00022803"/>
    </source>
</evidence>
<dbReference type="Pfam" id="PF13414">
    <property type="entry name" value="TPR_11"/>
    <property type="match status" value="2"/>
</dbReference>
<feature type="repeat" description="TPR" evidence="3">
    <location>
        <begin position="503"/>
        <end position="536"/>
    </location>
</feature>
<feature type="repeat" description="TPR" evidence="3">
    <location>
        <begin position="261"/>
        <end position="294"/>
    </location>
</feature>
<dbReference type="OrthoDB" id="712930at2"/>
<keyword evidence="2 3" id="KW-0802">TPR repeat</keyword>
<dbReference type="STRING" id="694427.Palpr_0604"/>
<dbReference type="SMART" id="SM00028">
    <property type="entry name" value="TPR"/>
    <property type="match status" value="11"/>
</dbReference>
<evidence type="ECO:0000313" key="6">
    <source>
        <dbReference type="Proteomes" id="UP000008718"/>
    </source>
</evidence>
<dbReference type="InterPro" id="IPR050498">
    <property type="entry name" value="Ycf3"/>
</dbReference>
<dbReference type="PROSITE" id="PS50005">
    <property type="entry name" value="TPR"/>
    <property type="match status" value="5"/>
</dbReference>
<dbReference type="InterPro" id="IPR019734">
    <property type="entry name" value="TPR_rpt"/>
</dbReference>
<dbReference type="Gene3D" id="1.25.40.10">
    <property type="entry name" value="Tetratricopeptide repeat domain"/>
    <property type="match status" value="5"/>
</dbReference>
<dbReference type="SUPFAM" id="SSF48452">
    <property type="entry name" value="TPR-like"/>
    <property type="match status" value="3"/>
</dbReference>
<accession>E4T216</accession>
<dbReference type="GO" id="GO:0009279">
    <property type="term" value="C:cell outer membrane"/>
    <property type="evidence" value="ECO:0007669"/>
    <property type="project" value="TreeGrafter"/>
</dbReference>
<evidence type="ECO:0000313" key="5">
    <source>
        <dbReference type="EMBL" id="ADQ78760.1"/>
    </source>
</evidence>
<feature type="repeat" description="TPR" evidence="3">
    <location>
        <begin position="91"/>
        <end position="124"/>
    </location>
</feature>
<name>E4T216_PALPW</name>
<evidence type="ECO:0000256" key="1">
    <source>
        <dbReference type="ARBA" id="ARBA00022737"/>
    </source>
</evidence>
<reference key="1">
    <citation type="submission" date="2010-11" db="EMBL/GenBank/DDBJ databases">
        <title>The complete genome of Paludibacter propionicigenes DSM 17365.</title>
        <authorList>
            <consortium name="US DOE Joint Genome Institute (JGI-PGF)"/>
            <person name="Lucas S."/>
            <person name="Copeland A."/>
            <person name="Lapidus A."/>
            <person name="Bruce D."/>
            <person name="Goodwin L."/>
            <person name="Pitluck S."/>
            <person name="Kyrpides N."/>
            <person name="Mavromatis K."/>
            <person name="Ivanova N."/>
            <person name="Munk A.C."/>
            <person name="Brettin T."/>
            <person name="Detter J.C."/>
            <person name="Han C."/>
            <person name="Tapia R."/>
            <person name="Land M."/>
            <person name="Hauser L."/>
            <person name="Markowitz V."/>
            <person name="Cheng J.-F."/>
            <person name="Hugenholtz P."/>
            <person name="Woyke T."/>
            <person name="Wu D."/>
            <person name="Gronow S."/>
            <person name="Wellnitz S."/>
            <person name="Brambilla E."/>
            <person name="Klenk H.-P."/>
            <person name="Eisen J.A."/>
        </authorList>
    </citation>
    <scope>NUCLEOTIDE SEQUENCE</scope>
    <source>
        <strain>WB4</strain>
    </source>
</reference>
<dbReference type="eggNOG" id="COG0457">
    <property type="taxonomic scope" value="Bacteria"/>
</dbReference>
<organism evidence="5 6">
    <name type="scientific">Paludibacter propionicigenes (strain DSM 17365 / JCM 13257 / WB4)</name>
    <dbReference type="NCBI Taxonomy" id="694427"/>
    <lineage>
        <taxon>Bacteria</taxon>
        <taxon>Pseudomonadati</taxon>
        <taxon>Bacteroidota</taxon>
        <taxon>Bacteroidia</taxon>
        <taxon>Bacteroidales</taxon>
        <taxon>Paludibacteraceae</taxon>
        <taxon>Paludibacter</taxon>
    </lineage>
</organism>
<dbReference type="HOGENOM" id="CLU_027125_0_0_10"/>
<keyword evidence="6" id="KW-1185">Reference proteome</keyword>
<dbReference type="Proteomes" id="UP000008718">
    <property type="component" value="Chromosome"/>
</dbReference>
<keyword evidence="1" id="KW-0677">Repeat</keyword>
<dbReference type="PANTHER" id="PTHR44858">
    <property type="entry name" value="TETRATRICOPEPTIDE REPEAT PROTEIN 6"/>
    <property type="match status" value="1"/>
</dbReference>
<evidence type="ECO:0000256" key="4">
    <source>
        <dbReference type="SAM" id="SignalP"/>
    </source>
</evidence>
<feature type="repeat" description="TPR" evidence="3">
    <location>
        <begin position="227"/>
        <end position="260"/>
    </location>
</feature>
<protein>
    <submittedName>
        <fullName evidence="5">Tetratricopeptide TPR_1 repeat-containing protein</fullName>
    </submittedName>
</protein>
<sequence>MKKVLLITICLLTQLLAMAQWNTDRIMAIGQNALYFEDYVLSIQYFNQVIKIKPYLAEPYLNRAIAKIQLGDYQGADKDCSTAIEINPFLPQAYYARGFARRKMNFDKEAIVDFSKALEFSPNSLYLIMNRLDARVNIKDYDGAMKDVEEYQKLSPKTHSILYEKGRIQLEQKDTLGAAKTFELFIQKDSANCLAWSSRAILRMQMNDLDGALKDYSEAIKRNSTYVGDYINRGIINVERKNYNQALKDYDSAVKLDKSNALAYYNRGLLRANLGDNNNALTDLNTVLKLDSANTEALLRKAMLEQTIGEYRNAIKDYKTIISRYNYFIPAYLGVAEAEAALGNQKGAFQYRQLASNIEKNKDYINRKNKENIQAKNKLAENSQKSSTSRKTELFNRFAVDNNADNTDSESKYSTETRGAVQDKYTDVVNERGFVLSYYAKADETRHTNLYHPAIDSYNKKNKLSSILKITNNELVLTAELIDMHFNIINQLSQKIASDANNADLYFSRSLEFTLVQDYKSALDDLNKVLLLRPDFMLAYFCRANVRNKSLEFNKIQEFNNNPSVDNSKKKTASDNQSVFETEMILRDYEKAIELNPDFDFAYFNRANVLCTQKDFQNAIANYTKSIEIDPDFAEAYFNRGLTYLFIGEDTKGLSDLSKAGELGIYKAYNLIQRFKK</sequence>